<dbReference type="Proteomes" id="UP000007730">
    <property type="component" value="Chromosome"/>
</dbReference>
<dbReference type="eggNOG" id="ENOG502Z9V1">
    <property type="taxonomic scope" value="Bacteria"/>
</dbReference>
<organism evidence="1 2">
    <name type="scientific">Afipia carboxidovorans (strain ATCC 49405 / DSM 1227 / KCTC 32145 / OM5)</name>
    <name type="common">Oligotropha carboxidovorans</name>
    <dbReference type="NCBI Taxonomy" id="504832"/>
    <lineage>
        <taxon>Bacteria</taxon>
        <taxon>Pseudomonadati</taxon>
        <taxon>Pseudomonadota</taxon>
        <taxon>Alphaproteobacteria</taxon>
        <taxon>Hyphomicrobiales</taxon>
        <taxon>Nitrobacteraceae</taxon>
        <taxon>Afipia</taxon>
    </lineage>
</organism>
<dbReference type="AlphaFoldDB" id="B6JHJ2"/>
<keyword evidence="2" id="KW-1185">Reference proteome</keyword>
<evidence type="ECO:0000313" key="2">
    <source>
        <dbReference type="Proteomes" id="UP000007730"/>
    </source>
</evidence>
<sequence>MEVYCRGIARIRHSATGNIYGIECDELDWDVVGSDERQMGPETHYEAMLDHPKLGRLTWGLWEYPSGIENFHETNAGAHEVIEDFDYGLDHGEPDPDDWVDYSVPDDPFTIFMNSYHQTGDLLADHGSDNGGGLVNRMIFSHQITAMEAYLADTLINEIEADADAFKRLIDKDDDLAKKKFTLSEITKDPALVERKVRGHLRSIQYHNLAKVDVLYNIALGIRILNLAQEKSTLFKAVILRHDCVHRNGFDKDGNELKVFTKTFVQDTADRIKAFVESIEKAVRARSSPRS</sequence>
<accession>B6JHJ2</accession>
<dbReference type="HOGENOM" id="CLU_088961_0_0_5"/>
<protein>
    <submittedName>
        <fullName evidence="1">Uncharacterized protein</fullName>
    </submittedName>
</protein>
<proteinExistence type="predicted"/>
<dbReference type="EMBL" id="CP002826">
    <property type="protein sequence ID" value="AEI06345.1"/>
    <property type="molecule type" value="Genomic_DNA"/>
</dbReference>
<dbReference type="RefSeq" id="WP_012563556.1">
    <property type="nucleotide sequence ID" value="NC_011386.1"/>
</dbReference>
<dbReference type="KEGG" id="ocg:OCA5_c16310"/>
<dbReference type="STRING" id="504832.OCA5_c16310"/>
<gene>
    <name evidence="1" type="ordered locus">OCA5_c16310</name>
</gene>
<dbReference type="PATRIC" id="fig|504832.7.peg.1740"/>
<name>B6JHJ2_AFIC5</name>
<reference evidence="1 2" key="1">
    <citation type="journal article" date="2011" name="J. Bacteriol.">
        <title>Complete genome sequences of the chemolithoautotrophic Oligotropha carboxidovorans strains OM4 and OM5.</title>
        <authorList>
            <person name="Volland S."/>
            <person name="Rachinger M."/>
            <person name="Strittmatter A."/>
            <person name="Daniel R."/>
            <person name="Gottschalk G."/>
            <person name="Meyer O."/>
        </authorList>
    </citation>
    <scope>NUCLEOTIDE SEQUENCE [LARGE SCALE GENOMIC DNA]</scope>
    <source>
        <strain evidence="2">ATCC 49405 / DSM 1227 / KCTC 32145 / OM5</strain>
    </source>
</reference>
<dbReference type="KEGG" id="oca:OCAR_6417"/>
<dbReference type="OrthoDB" id="119238at2"/>
<evidence type="ECO:0000313" key="1">
    <source>
        <dbReference type="EMBL" id="AEI06345.1"/>
    </source>
</evidence>